<dbReference type="GO" id="GO:0051213">
    <property type="term" value="F:dioxygenase activity"/>
    <property type="evidence" value="ECO:0007669"/>
    <property type="project" value="UniProtKB-KW"/>
</dbReference>
<keyword evidence="2" id="KW-0223">Dioxygenase</keyword>
<dbReference type="OrthoDB" id="9781972at2"/>
<evidence type="ECO:0000313" key="6">
    <source>
        <dbReference type="Proteomes" id="UP000249016"/>
    </source>
</evidence>
<protein>
    <submittedName>
        <fullName evidence="5">Prolyl 4-hydroxylase subunit alpha</fullName>
    </submittedName>
</protein>
<sequence>MLAKTLTLTDWLSHQTALSETGFVVLPPLVSPDECRKLAGLFDVPDLYRKTIVMQRHGYGSGEYKYFNYPLPPTIDTLRHELFTQIAPVANDWNEKLGIPQRYPTDLDDWLKTCHKAGQNRPTALILKYGVGDWNALHQDIYGELYFPFQAVLFLNQPDQDFSGGEFVLVEQRPRMQSKAIVLQPKQGQIVLFTTKYRPAKGSRGYHRMGMRHGVSDVKAGQRMTVGIIFHDAA</sequence>
<dbReference type="AlphaFoldDB" id="A0A327NQR9"/>
<dbReference type="EMBL" id="QLII01000001">
    <property type="protein sequence ID" value="RAI77781.1"/>
    <property type="molecule type" value="Genomic_DNA"/>
</dbReference>
<dbReference type="Proteomes" id="UP000249016">
    <property type="component" value="Unassembled WGS sequence"/>
</dbReference>
<dbReference type="GO" id="GO:0031418">
    <property type="term" value="F:L-ascorbic acid binding"/>
    <property type="evidence" value="ECO:0007669"/>
    <property type="project" value="InterPro"/>
</dbReference>
<keyword evidence="3" id="KW-0560">Oxidoreductase</keyword>
<name>A0A327NQR9_9BACT</name>
<evidence type="ECO:0000256" key="3">
    <source>
        <dbReference type="ARBA" id="ARBA00023002"/>
    </source>
</evidence>
<organism evidence="5 6">
    <name type="scientific">Spirosoma telluris</name>
    <dbReference type="NCBI Taxonomy" id="2183553"/>
    <lineage>
        <taxon>Bacteria</taxon>
        <taxon>Pseudomonadati</taxon>
        <taxon>Bacteroidota</taxon>
        <taxon>Cytophagia</taxon>
        <taxon>Cytophagales</taxon>
        <taxon>Cytophagaceae</taxon>
        <taxon>Spirosoma</taxon>
    </lineage>
</organism>
<dbReference type="Gene3D" id="2.60.120.620">
    <property type="entry name" value="q2cbj1_9rhob like domain"/>
    <property type="match status" value="1"/>
</dbReference>
<dbReference type="InterPro" id="IPR006620">
    <property type="entry name" value="Pro_4_hyd_alph"/>
</dbReference>
<gene>
    <name evidence="5" type="ORF">HMF3257_33155</name>
</gene>
<feature type="domain" description="Prolyl 4-hydroxylase alpha subunit" evidence="4">
    <location>
        <begin position="21"/>
        <end position="231"/>
    </location>
</feature>
<evidence type="ECO:0000256" key="1">
    <source>
        <dbReference type="ARBA" id="ARBA00001961"/>
    </source>
</evidence>
<accession>A0A327NQR9</accession>
<dbReference type="GO" id="GO:0016705">
    <property type="term" value="F:oxidoreductase activity, acting on paired donors, with incorporation or reduction of molecular oxygen"/>
    <property type="evidence" value="ECO:0007669"/>
    <property type="project" value="InterPro"/>
</dbReference>
<reference evidence="5 6" key="1">
    <citation type="submission" date="2018-06" db="EMBL/GenBank/DDBJ databases">
        <title>Spirosoma sp. HMF3257 Genome sequencing and assembly.</title>
        <authorList>
            <person name="Kang H."/>
            <person name="Cha I."/>
            <person name="Kim H."/>
            <person name="Kang J."/>
            <person name="Joh K."/>
        </authorList>
    </citation>
    <scope>NUCLEOTIDE SEQUENCE [LARGE SCALE GENOMIC DNA]</scope>
    <source>
        <strain evidence="5 6">HMF3257</strain>
    </source>
</reference>
<dbReference type="Pfam" id="PF09859">
    <property type="entry name" value="Oxygenase-NA"/>
    <property type="match status" value="1"/>
</dbReference>
<proteinExistence type="predicted"/>
<evidence type="ECO:0000256" key="2">
    <source>
        <dbReference type="ARBA" id="ARBA00022964"/>
    </source>
</evidence>
<comment type="cofactor">
    <cofactor evidence="1">
        <name>L-ascorbate</name>
        <dbReference type="ChEBI" id="CHEBI:38290"/>
    </cofactor>
</comment>
<evidence type="ECO:0000259" key="4">
    <source>
        <dbReference type="SMART" id="SM00702"/>
    </source>
</evidence>
<dbReference type="SMART" id="SM00702">
    <property type="entry name" value="P4Hc"/>
    <property type="match status" value="1"/>
</dbReference>
<comment type="caution">
    <text evidence="5">The sequence shown here is derived from an EMBL/GenBank/DDBJ whole genome shotgun (WGS) entry which is preliminary data.</text>
</comment>
<dbReference type="GO" id="GO:0005506">
    <property type="term" value="F:iron ion binding"/>
    <property type="evidence" value="ECO:0007669"/>
    <property type="project" value="InterPro"/>
</dbReference>
<keyword evidence="6" id="KW-1185">Reference proteome</keyword>
<dbReference type="RefSeq" id="WP_111348788.1">
    <property type="nucleotide sequence ID" value="NZ_QLII01000001.1"/>
</dbReference>
<evidence type="ECO:0000313" key="5">
    <source>
        <dbReference type="EMBL" id="RAI77781.1"/>
    </source>
</evidence>
<dbReference type="InterPro" id="IPR018655">
    <property type="entry name" value="DUF2086"/>
</dbReference>